<feature type="transmembrane region" description="Helical" evidence="1">
    <location>
        <begin position="248"/>
        <end position="270"/>
    </location>
</feature>
<feature type="transmembrane region" description="Helical" evidence="1">
    <location>
        <begin position="69"/>
        <end position="91"/>
    </location>
</feature>
<evidence type="ECO:0000313" key="3">
    <source>
        <dbReference type="Proteomes" id="UP001620645"/>
    </source>
</evidence>
<name>A0ABD2I5G7_HETSC</name>
<sequence>MELFIFYHDEYERLYNCTGLDIDSVPLEQRQFVPESIAISILCTIYYVLYLPCMYSIWKRLRDNSFYKLLFYIGITDMGILWILGFFRAWLNLHGYVFCSYPTLIYFVGVLVTALWMAESTADLILAFNRCLDFFSPRFSNFLFAGHRTLLWNLACSLYAFYWAFFLRPAVYSSVYFGSFYNPFAGYRTDEKQQYEPGLHVAHNITVAVLSPGIYLIFAAKLFFDSQMNHRQFGVIVSEMSAIQRRTFLQVFLISLINTLTASICLYMQFHEVHQWMITLAEFAWFHVHGFPPVIYLTLNKNRARGLPCTVHEGVQAGPYQLRWWDYGSPTKDHESGDFCFVEK</sequence>
<feature type="transmembrane region" description="Helical" evidence="1">
    <location>
        <begin position="103"/>
        <end position="128"/>
    </location>
</feature>
<feature type="transmembrane region" description="Helical" evidence="1">
    <location>
        <begin position="205"/>
        <end position="224"/>
    </location>
</feature>
<dbReference type="Pfam" id="PF10321">
    <property type="entry name" value="7TM_GPCR_Srt"/>
    <property type="match status" value="1"/>
</dbReference>
<organism evidence="2 3">
    <name type="scientific">Heterodera schachtii</name>
    <name type="common">Sugarbeet cyst nematode worm</name>
    <name type="synonym">Tylenchus schachtii</name>
    <dbReference type="NCBI Taxonomy" id="97005"/>
    <lineage>
        <taxon>Eukaryota</taxon>
        <taxon>Metazoa</taxon>
        <taxon>Ecdysozoa</taxon>
        <taxon>Nematoda</taxon>
        <taxon>Chromadorea</taxon>
        <taxon>Rhabditida</taxon>
        <taxon>Tylenchina</taxon>
        <taxon>Tylenchomorpha</taxon>
        <taxon>Tylenchoidea</taxon>
        <taxon>Heteroderidae</taxon>
        <taxon>Heteroderinae</taxon>
        <taxon>Heterodera</taxon>
    </lineage>
</organism>
<comment type="caution">
    <text evidence="2">The sequence shown here is derived from an EMBL/GenBank/DDBJ whole genome shotgun (WGS) entry which is preliminary data.</text>
</comment>
<keyword evidence="1" id="KW-0472">Membrane</keyword>
<keyword evidence="1" id="KW-1133">Transmembrane helix</keyword>
<dbReference type="Proteomes" id="UP001620645">
    <property type="component" value="Unassembled WGS sequence"/>
</dbReference>
<evidence type="ECO:0000313" key="2">
    <source>
        <dbReference type="EMBL" id="KAL3074511.1"/>
    </source>
</evidence>
<reference evidence="2 3" key="1">
    <citation type="submission" date="2024-10" db="EMBL/GenBank/DDBJ databases">
        <authorList>
            <person name="Kim D."/>
        </authorList>
    </citation>
    <scope>NUCLEOTIDE SEQUENCE [LARGE SCALE GENOMIC DNA]</scope>
    <source>
        <strain evidence="2">Taebaek</strain>
    </source>
</reference>
<dbReference type="SUPFAM" id="SSF81321">
    <property type="entry name" value="Family A G protein-coupled receptor-like"/>
    <property type="match status" value="1"/>
</dbReference>
<protein>
    <submittedName>
        <fullName evidence="2">Uncharacterized protein</fullName>
    </submittedName>
</protein>
<feature type="transmembrane region" description="Helical" evidence="1">
    <location>
        <begin position="37"/>
        <end position="57"/>
    </location>
</feature>
<keyword evidence="3" id="KW-1185">Reference proteome</keyword>
<dbReference type="PANTHER" id="PTHR23021:SF11">
    <property type="entry name" value="SERPENTINE RECEPTOR, CLASS T"/>
    <property type="match status" value="1"/>
</dbReference>
<dbReference type="AlphaFoldDB" id="A0ABD2I5G7"/>
<gene>
    <name evidence="2" type="ORF">niasHS_015341</name>
</gene>
<dbReference type="EMBL" id="JBICCN010000357">
    <property type="protein sequence ID" value="KAL3074511.1"/>
    <property type="molecule type" value="Genomic_DNA"/>
</dbReference>
<accession>A0ABD2I5G7</accession>
<feature type="transmembrane region" description="Helical" evidence="1">
    <location>
        <begin position="276"/>
        <end position="299"/>
    </location>
</feature>
<feature type="transmembrane region" description="Helical" evidence="1">
    <location>
        <begin position="149"/>
        <end position="167"/>
    </location>
</feature>
<proteinExistence type="predicted"/>
<evidence type="ECO:0000256" key="1">
    <source>
        <dbReference type="SAM" id="Phobius"/>
    </source>
</evidence>
<dbReference type="InterPro" id="IPR019425">
    <property type="entry name" value="7TM_GPCR_serpentine_rcpt_Srt"/>
</dbReference>
<keyword evidence="1" id="KW-0812">Transmembrane</keyword>
<dbReference type="PANTHER" id="PTHR23021">
    <property type="entry name" value="SERPENTINE RECEPTOR, CLASS T"/>
    <property type="match status" value="1"/>
</dbReference>